<dbReference type="Proteomes" id="UP000019118">
    <property type="component" value="Unassembled WGS sequence"/>
</dbReference>
<keyword evidence="1" id="KW-1133">Transmembrane helix</keyword>
<dbReference type="GeneID" id="109546146"/>
<proteinExistence type="predicted"/>
<sequence>MHFWGNVFYIFTLYGLIVAVSKDDWEKLSREKRTVLLLYGPFGIIQFIIGFGTPVPDLLRPSTSLGYFMRGFYSLPKNGSDYTHPNVTELSRSLPITRWDIYHSLEKDSEIRGHGGRQCVLRAICEAAEYPIDKNHGFFEEIFHTIFTPTSTNEKIRDHSDNEYLAAHHEGRKSMGSCKYLFPDCKLTFLDLFTQLLTSFDND</sequence>
<evidence type="ECO:0000313" key="2">
    <source>
        <dbReference type="EnsemblMetazoa" id="XP_019772536.1"/>
    </source>
</evidence>
<dbReference type="Pfam" id="PF07841">
    <property type="entry name" value="DM4_12"/>
    <property type="match status" value="1"/>
</dbReference>
<organism evidence="2 3">
    <name type="scientific">Dendroctonus ponderosae</name>
    <name type="common">Mountain pine beetle</name>
    <dbReference type="NCBI Taxonomy" id="77166"/>
    <lineage>
        <taxon>Eukaryota</taxon>
        <taxon>Metazoa</taxon>
        <taxon>Ecdysozoa</taxon>
        <taxon>Arthropoda</taxon>
        <taxon>Hexapoda</taxon>
        <taxon>Insecta</taxon>
        <taxon>Pterygota</taxon>
        <taxon>Neoptera</taxon>
        <taxon>Endopterygota</taxon>
        <taxon>Coleoptera</taxon>
        <taxon>Polyphaga</taxon>
        <taxon>Cucujiformia</taxon>
        <taxon>Curculionidae</taxon>
        <taxon>Scolytinae</taxon>
        <taxon>Dendroctonus</taxon>
    </lineage>
</organism>
<keyword evidence="3" id="KW-1185">Reference proteome</keyword>
<dbReference type="AlphaFoldDB" id="A0AAR5QH67"/>
<evidence type="ECO:0000256" key="1">
    <source>
        <dbReference type="SAM" id="Phobius"/>
    </source>
</evidence>
<reference evidence="2" key="2">
    <citation type="submission" date="2024-08" db="UniProtKB">
        <authorList>
            <consortium name="EnsemblMetazoa"/>
        </authorList>
    </citation>
    <scope>IDENTIFICATION</scope>
</reference>
<dbReference type="InterPro" id="IPR006631">
    <property type="entry name" value="DM4_12"/>
</dbReference>
<dbReference type="EnsemblMetazoa" id="XM_019916977.1">
    <property type="protein sequence ID" value="XP_019772536.1"/>
    <property type="gene ID" value="LOC109546146"/>
</dbReference>
<accession>A0AAR5QH67</accession>
<dbReference type="SMART" id="SM00718">
    <property type="entry name" value="DM4_12"/>
    <property type="match status" value="1"/>
</dbReference>
<name>A0AAR5QH67_DENPD</name>
<dbReference type="PANTHER" id="PTHR21398:SF21">
    <property type="entry name" value="AGAP004005-PA"/>
    <property type="match status" value="1"/>
</dbReference>
<reference evidence="3" key="1">
    <citation type="journal article" date="2013" name="Genome Biol.">
        <title>Draft genome of the mountain pine beetle, Dendroctonus ponderosae Hopkins, a major forest pest.</title>
        <authorList>
            <person name="Keeling C.I."/>
            <person name="Yuen M.M."/>
            <person name="Liao N.Y."/>
            <person name="Docking T.R."/>
            <person name="Chan S.K."/>
            <person name="Taylor G.A."/>
            <person name="Palmquist D.L."/>
            <person name="Jackman S.D."/>
            <person name="Nguyen A."/>
            <person name="Li M."/>
            <person name="Henderson H."/>
            <person name="Janes J.K."/>
            <person name="Zhao Y."/>
            <person name="Pandoh P."/>
            <person name="Moore R."/>
            <person name="Sperling F.A."/>
            <person name="Huber D.P."/>
            <person name="Birol I."/>
            <person name="Jones S.J."/>
            <person name="Bohlmann J."/>
        </authorList>
    </citation>
    <scope>NUCLEOTIDE SEQUENCE</scope>
</reference>
<evidence type="ECO:0008006" key="4">
    <source>
        <dbReference type="Google" id="ProtNLM"/>
    </source>
</evidence>
<keyword evidence="1" id="KW-0472">Membrane</keyword>
<feature type="transmembrane region" description="Helical" evidence="1">
    <location>
        <begin position="6"/>
        <end position="22"/>
    </location>
</feature>
<dbReference type="KEGG" id="dpa:109546146"/>
<dbReference type="PANTHER" id="PTHR21398">
    <property type="entry name" value="AGAP007094-PA"/>
    <property type="match status" value="1"/>
</dbReference>
<evidence type="ECO:0000313" key="3">
    <source>
        <dbReference type="Proteomes" id="UP000019118"/>
    </source>
</evidence>
<protein>
    <recommendedName>
        <fullName evidence="4">Peptidase S54 rhomboid domain-containing protein</fullName>
    </recommendedName>
</protein>
<keyword evidence="1" id="KW-0812">Transmembrane</keyword>
<feature type="transmembrane region" description="Helical" evidence="1">
    <location>
        <begin position="34"/>
        <end position="55"/>
    </location>
</feature>
<dbReference type="RefSeq" id="XP_019772536.1">
    <property type="nucleotide sequence ID" value="XM_019916977.2"/>
</dbReference>